<keyword evidence="1" id="KW-0472">Membrane</keyword>
<evidence type="ECO:0000259" key="2">
    <source>
        <dbReference type="Pfam" id="PF02517"/>
    </source>
</evidence>
<dbReference type="Pfam" id="PF02517">
    <property type="entry name" value="Rce1-like"/>
    <property type="match status" value="1"/>
</dbReference>
<feature type="transmembrane region" description="Helical" evidence="1">
    <location>
        <begin position="285"/>
        <end position="306"/>
    </location>
</feature>
<dbReference type="Proteomes" id="UP000259211">
    <property type="component" value="Unassembled WGS sequence"/>
</dbReference>
<dbReference type="RefSeq" id="WP_117189216.1">
    <property type="nucleotide sequence ID" value="NZ_NOWI01000004.1"/>
</dbReference>
<dbReference type="GO" id="GO:0080120">
    <property type="term" value="P:CAAX-box protein maturation"/>
    <property type="evidence" value="ECO:0007669"/>
    <property type="project" value="UniProtKB-ARBA"/>
</dbReference>
<evidence type="ECO:0000313" key="4">
    <source>
        <dbReference type="Proteomes" id="UP000259211"/>
    </source>
</evidence>
<keyword evidence="3" id="KW-0378">Hydrolase</keyword>
<keyword evidence="1" id="KW-0812">Transmembrane</keyword>
<organism evidence="3 4">
    <name type="scientific">Cutibacterium avidum</name>
    <dbReference type="NCBI Taxonomy" id="33010"/>
    <lineage>
        <taxon>Bacteria</taxon>
        <taxon>Bacillati</taxon>
        <taxon>Actinomycetota</taxon>
        <taxon>Actinomycetes</taxon>
        <taxon>Propionibacteriales</taxon>
        <taxon>Propionibacteriaceae</taxon>
        <taxon>Cutibacterium</taxon>
    </lineage>
</organism>
<dbReference type="AlphaFoldDB" id="A0A3E2DHY3"/>
<feature type="transmembrane region" description="Helical" evidence="1">
    <location>
        <begin position="36"/>
        <end position="64"/>
    </location>
</feature>
<dbReference type="EMBL" id="NOWI01000004">
    <property type="protein sequence ID" value="RFT44951.1"/>
    <property type="molecule type" value="Genomic_DNA"/>
</dbReference>
<keyword evidence="3" id="KW-0645">Protease</keyword>
<protein>
    <submittedName>
        <fullName evidence="3">CPBP family intramembrane metalloprotease domain-containing protein</fullName>
    </submittedName>
</protein>
<keyword evidence="1" id="KW-1133">Transmembrane helix</keyword>
<dbReference type="InterPro" id="IPR003675">
    <property type="entry name" value="Rce1/LyrA-like_dom"/>
</dbReference>
<dbReference type="GO" id="GO:0004175">
    <property type="term" value="F:endopeptidase activity"/>
    <property type="evidence" value="ECO:0007669"/>
    <property type="project" value="UniProtKB-ARBA"/>
</dbReference>
<feature type="transmembrane region" description="Helical" evidence="1">
    <location>
        <begin position="159"/>
        <end position="178"/>
    </location>
</feature>
<evidence type="ECO:0000256" key="1">
    <source>
        <dbReference type="SAM" id="Phobius"/>
    </source>
</evidence>
<dbReference type="GO" id="GO:0008237">
    <property type="term" value="F:metallopeptidase activity"/>
    <property type="evidence" value="ECO:0007669"/>
    <property type="project" value="UniProtKB-KW"/>
</dbReference>
<accession>A0A3E2DHY3</accession>
<name>A0A3E2DHY3_9ACTN</name>
<comment type="caution">
    <text evidence="3">The sequence shown here is derived from an EMBL/GenBank/DDBJ whole genome shotgun (WGS) entry which is preliminary data.</text>
</comment>
<keyword evidence="3" id="KW-0482">Metalloprotease</keyword>
<proteinExistence type="predicted"/>
<evidence type="ECO:0000313" key="3">
    <source>
        <dbReference type="EMBL" id="RFT44951.1"/>
    </source>
</evidence>
<feature type="transmembrane region" description="Helical" evidence="1">
    <location>
        <begin position="85"/>
        <end position="106"/>
    </location>
</feature>
<feature type="transmembrane region" description="Helical" evidence="1">
    <location>
        <begin position="126"/>
        <end position="147"/>
    </location>
</feature>
<sequence length="320" mass="34546">MATRAVSRRSTVTDPEPRADYTRVLVDSSAGPGPGLLGLIGLLLGYAIIVPGLLYAFLGIGFLFERNDGEGFSAYYKRAAGYHTVGGLIATHLALASLIVVVLVLARYLNHRAPRWVASVQPGIRWRFGLLVALVAVVVLNLTQLLVRGGADSHYTVPRYWWVWLLAIIITSPLQALAEEMFFRGYLMNVISGLTLNLPEKAGRWLSVVGSALIFALMHGTQNAWLFADRLAFGLLAGWLVIVTGGLEAGVAAHVVNNLFAFGYAVFLGGVSQARGMTSMGWVDAAWDIGGFLAIALAGWWIANLMRVARRAPPRQGISS</sequence>
<feature type="domain" description="CAAX prenyl protease 2/Lysostaphin resistance protein A-like" evidence="2">
    <location>
        <begin position="162"/>
        <end position="260"/>
    </location>
</feature>
<feature type="transmembrane region" description="Helical" evidence="1">
    <location>
        <begin position="231"/>
        <end position="256"/>
    </location>
</feature>
<feature type="transmembrane region" description="Helical" evidence="1">
    <location>
        <begin position="202"/>
        <end position="219"/>
    </location>
</feature>
<dbReference type="GO" id="GO:0006508">
    <property type="term" value="P:proteolysis"/>
    <property type="evidence" value="ECO:0007669"/>
    <property type="project" value="UniProtKB-KW"/>
</dbReference>
<reference evidence="3 4" key="1">
    <citation type="submission" date="2017-07" db="EMBL/GenBank/DDBJ databases">
        <authorList>
            <person name="Sun Z.S."/>
            <person name="Albrecht U."/>
            <person name="Echele G."/>
            <person name="Lee C.C."/>
        </authorList>
    </citation>
    <scope>NUCLEOTIDE SEQUENCE [LARGE SCALE GENOMIC DNA]</scope>
    <source>
        <strain evidence="3 4">P16-029</strain>
    </source>
</reference>
<gene>
    <name evidence="3" type="ORF">CHT91_05760</name>
</gene>